<evidence type="ECO:0000313" key="2">
    <source>
        <dbReference type="Proteomes" id="UP001152798"/>
    </source>
</evidence>
<name>A0A9P0HTC3_NEZVI</name>
<sequence>MEYLATCWNKAKTIWQQDLPWSVGAESKAFKVINLRQM</sequence>
<organism evidence="1 2">
    <name type="scientific">Nezara viridula</name>
    <name type="common">Southern green stink bug</name>
    <name type="synonym">Cimex viridulus</name>
    <dbReference type="NCBI Taxonomy" id="85310"/>
    <lineage>
        <taxon>Eukaryota</taxon>
        <taxon>Metazoa</taxon>
        <taxon>Ecdysozoa</taxon>
        <taxon>Arthropoda</taxon>
        <taxon>Hexapoda</taxon>
        <taxon>Insecta</taxon>
        <taxon>Pterygota</taxon>
        <taxon>Neoptera</taxon>
        <taxon>Paraneoptera</taxon>
        <taxon>Hemiptera</taxon>
        <taxon>Heteroptera</taxon>
        <taxon>Panheteroptera</taxon>
        <taxon>Pentatomomorpha</taxon>
        <taxon>Pentatomoidea</taxon>
        <taxon>Pentatomidae</taxon>
        <taxon>Pentatominae</taxon>
        <taxon>Nezara</taxon>
    </lineage>
</organism>
<accession>A0A9P0HTC3</accession>
<proteinExistence type="predicted"/>
<gene>
    <name evidence="1" type="ORF">NEZAVI_LOCUS15546</name>
</gene>
<protein>
    <submittedName>
        <fullName evidence="1">Uncharacterized protein</fullName>
    </submittedName>
</protein>
<evidence type="ECO:0000313" key="1">
    <source>
        <dbReference type="EMBL" id="CAH1407925.1"/>
    </source>
</evidence>
<keyword evidence="2" id="KW-1185">Reference proteome</keyword>
<dbReference type="AlphaFoldDB" id="A0A9P0HTC3"/>
<dbReference type="Proteomes" id="UP001152798">
    <property type="component" value="Chromosome 7"/>
</dbReference>
<reference evidence="1" key="1">
    <citation type="submission" date="2022-01" db="EMBL/GenBank/DDBJ databases">
        <authorList>
            <person name="King R."/>
        </authorList>
    </citation>
    <scope>NUCLEOTIDE SEQUENCE</scope>
</reference>
<dbReference type="EMBL" id="OV725083">
    <property type="protein sequence ID" value="CAH1407925.1"/>
    <property type="molecule type" value="Genomic_DNA"/>
</dbReference>